<evidence type="ECO:0000313" key="2">
    <source>
        <dbReference type="Proteomes" id="UP000481861"/>
    </source>
</evidence>
<name>A0A7C8M4U2_9PLEO</name>
<evidence type="ECO:0008006" key="3">
    <source>
        <dbReference type="Google" id="ProtNLM"/>
    </source>
</evidence>
<dbReference type="SUPFAM" id="SSF46689">
    <property type="entry name" value="Homeodomain-like"/>
    <property type="match status" value="1"/>
</dbReference>
<comment type="caution">
    <text evidence="1">The sequence shown here is derived from an EMBL/GenBank/DDBJ whole genome shotgun (WGS) entry which is preliminary data.</text>
</comment>
<dbReference type="AlphaFoldDB" id="A0A7C8M4U2"/>
<accession>A0A7C8M4U2</accession>
<dbReference type="EMBL" id="JAADJZ010000021">
    <property type="protein sequence ID" value="KAF2867841.1"/>
    <property type="molecule type" value="Genomic_DNA"/>
</dbReference>
<protein>
    <recommendedName>
        <fullName evidence="3">HTH psq-type domain-containing protein</fullName>
    </recommendedName>
</protein>
<dbReference type="InterPro" id="IPR009057">
    <property type="entry name" value="Homeodomain-like_sf"/>
</dbReference>
<proteinExistence type="predicted"/>
<evidence type="ECO:0000313" key="1">
    <source>
        <dbReference type="EMBL" id="KAF2867841.1"/>
    </source>
</evidence>
<reference evidence="1 2" key="1">
    <citation type="submission" date="2020-01" db="EMBL/GenBank/DDBJ databases">
        <authorList>
            <consortium name="DOE Joint Genome Institute"/>
            <person name="Haridas S."/>
            <person name="Albert R."/>
            <person name="Binder M."/>
            <person name="Bloem J."/>
            <person name="Labutti K."/>
            <person name="Salamov A."/>
            <person name="Andreopoulos B."/>
            <person name="Baker S.E."/>
            <person name="Barry K."/>
            <person name="Bills G."/>
            <person name="Bluhm B.H."/>
            <person name="Cannon C."/>
            <person name="Castanera R."/>
            <person name="Culley D.E."/>
            <person name="Daum C."/>
            <person name="Ezra D."/>
            <person name="Gonzalez J.B."/>
            <person name="Henrissat B."/>
            <person name="Kuo A."/>
            <person name="Liang C."/>
            <person name="Lipzen A."/>
            <person name="Lutzoni F."/>
            <person name="Magnuson J."/>
            <person name="Mondo S."/>
            <person name="Nolan M."/>
            <person name="Ohm R."/>
            <person name="Pangilinan J."/>
            <person name="Park H.-J.H."/>
            <person name="Ramirez L."/>
            <person name="Alfaro M."/>
            <person name="Sun H."/>
            <person name="Tritt A."/>
            <person name="Yoshinaga Y."/>
            <person name="Zwiers L.-H.L."/>
            <person name="Turgeon B.G."/>
            <person name="Goodwin S.B."/>
            <person name="Spatafora J.W."/>
            <person name="Crous P.W."/>
            <person name="Grigoriev I.V."/>
        </authorList>
    </citation>
    <scope>NUCLEOTIDE SEQUENCE [LARGE SCALE GENOMIC DNA]</scope>
    <source>
        <strain evidence="1 2">CBS 611.86</strain>
    </source>
</reference>
<sequence>MYFVSTLTRYNSTNINSIKTAIKAIKLSKASASFLYRKVAKQFNVNRTTLLRRHKSRTQFYAAALEKQQLLNLQQKAKLKAALVQYIKNFTKKALPFTKEIIQNFAS</sequence>
<gene>
    <name evidence="1" type="ORF">BDV95DRAFT_501921</name>
</gene>
<keyword evidence="2" id="KW-1185">Reference proteome</keyword>
<organism evidence="1 2">
    <name type="scientific">Massariosphaeria phaeospora</name>
    <dbReference type="NCBI Taxonomy" id="100035"/>
    <lineage>
        <taxon>Eukaryota</taxon>
        <taxon>Fungi</taxon>
        <taxon>Dikarya</taxon>
        <taxon>Ascomycota</taxon>
        <taxon>Pezizomycotina</taxon>
        <taxon>Dothideomycetes</taxon>
        <taxon>Pleosporomycetidae</taxon>
        <taxon>Pleosporales</taxon>
        <taxon>Pleosporales incertae sedis</taxon>
        <taxon>Massariosphaeria</taxon>
    </lineage>
</organism>
<dbReference type="Proteomes" id="UP000481861">
    <property type="component" value="Unassembled WGS sequence"/>
</dbReference>